<evidence type="ECO:0000256" key="10">
    <source>
        <dbReference type="RuleBase" id="RU000577"/>
    </source>
</evidence>
<accession>W0FJF6</accession>
<comment type="domain">
    <text evidence="8">Domain I is involved in oligomerization and binding regulators, domain II is flexibile and of varying length in different bacteria, domain III forms the AAA+ region, while domain IV binds dsDNA.</text>
</comment>
<dbReference type="PANTHER" id="PTHR30050:SF2">
    <property type="entry name" value="CHROMOSOMAL REPLICATION INITIATOR PROTEIN DNAA"/>
    <property type="match status" value="1"/>
</dbReference>
<dbReference type="InterPro" id="IPR013159">
    <property type="entry name" value="DnaA_C"/>
</dbReference>
<feature type="binding site" evidence="8">
    <location>
        <position position="106"/>
    </location>
    <ligand>
        <name>ATP</name>
        <dbReference type="ChEBI" id="CHEBI:30616"/>
    </ligand>
</feature>
<evidence type="ECO:0000256" key="9">
    <source>
        <dbReference type="NCBIfam" id="TIGR00362"/>
    </source>
</evidence>
<evidence type="ECO:0000256" key="11">
    <source>
        <dbReference type="RuleBase" id="RU004227"/>
    </source>
</evidence>
<evidence type="ECO:0000259" key="13">
    <source>
        <dbReference type="SMART" id="SM00760"/>
    </source>
</evidence>
<comment type="caution">
    <text evidence="8">Lacks conserved residue(s) required for the propagation of feature annotation.</text>
</comment>
<keyword evidence="2 8" id="KW-0963">Cytoplasm</keyword>
<dbReference type="FunFam" id="1.10.8.60:FF:000003">
    <property type="entry name" value="Chromosomal replication initiator protein DnaA"/>
    <property type="match status" value="1"/>
</dbReference>
<dbReference type="NCBIfam" id="TIGR00362">
    <property type="entry name" value="DnaA"/>
    <property type="match status" value="1"/>
</dbReference>
<dbReference type="GO" id="GO:0006275">
    <property type="term" value="P:regulation of DNA replication"/>
    <property type="evidence" value="ECO:0007669"/>
    <property type="project" value="UniProtKB-UniRule"/>
</dbReference>
<dbReference type="CDD" id="cd06571">
    <property type="entry name" value="Bac_DnaA_C"/>
    <property type="match status" value="1"/>
</dbReference>
<dbReference type="GO" id="GO:0005524">
    <property type="term" value="F:ATP binding"/>
    <property type="evidence" value="ECO:0007669"/>
    <property type="project" value="UniProtKB-UniRule"/>
</dbReference>
<dbReference type="InterPro" id="IPR027417">
    <property type="entry name" value="P-loop_NTPase"/>
</dbReference>
<keyword evidence="6 8" id="KW-0446">Lipid-binding</keyword>
<feature type="binding site" evidence="8">
    <location>
        <position position="107"/>
    </location>
    <ligand>
        <name>ATP</name>
        <dbReference type="ChEBI" id="CHEBI:30616"/>
    </ligand>
</feature>
<feature type="binding site" evidence="8">
    <location>
        <position position="105"/>
    </location>
    <ligand>
        <name>ATP</name>
        <dbReference type="ChEBI" id="CHEBI:30616"/>
    </ligand>
</feature>
<dbReference type="AlphaFoldDB" id="W0FJF6"/>
<dbReference type="PANTHER" id="PTHR30050">
    <property type="entry name" value="CHROMOSOMAL REPLICATION INITIATOR PROTEIN DNAA"/>
    <property type="match status" value="1"/>
</dbReference>
<evidence type="ECO:0000259" key="12">
    <source>
        <dbReference type="SMART" id="SM00382"/>
    </source>
</evidence>
<dbReference type="Gene3D" id="3.40.50.300">
    <property type="entry name" value="P-loop containing nucleotide triphosphate hydrolases"/>
    <property type="match status" value="1"/>
</dbReference>
<comment type="subunit">
    <text evidence="8">Oligomerizes as a right-handed, spiral filament on DNA at oriC.</text>
</comment>
<comment type="subcellular location">
    <subcellularLocation>
        <location evidence="8">Cytoplasm</location>
    </subcellularLocation>
</comment>
<evidence type="ECO:0000256" key="4">
    <source>
        <dbReference type="ARBA" id="ARBA00022741"/>
    </source>
</evidence>
<dbReference type="Pfam" id="PF08299">
    <property type="entry name" value="Bac_DnaA_C"/>
    <property type="match status" value="1"/>
</dbReference>
<dbReference type="SMART" id="SM00382">
    <property type="entry name" value="AAA"/>
    <property type="match status" value="1"/>
</dbReference>
<organism evidence="14">
    <name type="scientific">uncultured bacterium Contig33</name>
    <dbReference type="NCBI Taxonomy" id="1393553"/>
    <lineage>
        <taxon>Bacteria</taxon>
        <taxon>environmental samples</taxon>
    </lineage>
</organism>
<dbReference type="EMBL" id="KC246814">
    <property type="protein sequence ID" value="AHF25011.1"/>
    <property type="molecule type" value="Genomic_DNA"/>
</dbReference>
<protein>
    <recommendedName>
        <fullName evidence="8 9">Chromosomal replication initiator protein DnaA</fullName>
    </recommendedName>
</protein>
<dbReference type="InterPro" id="IPR010921">
    <property type="entry name" value="Trp_repressor/repl_initiator"/>
</dbReference>
<dbReference type="Gene3D" id="1.10.1750.10">
    <property type="match status" value="1"/>
</dbReference>
<evidence type="ECO:0000256" key="5">
    <source>
        <dbReference type="ARBA" id="ARBA00022840"/>
    </source>
</evidence>
<dbReference type="InterPro" id="IPR013317">
    <property type="entry name" value="DnaA_dom"/>
</dbReference>
<dbReference type="SMART" id="SM00760">
    <property type="entry name" value="Bac_DnaA_C"/>
    <property type="match status" value="1"/>
</dbReference>
<evidence type="ECO:0000256" key="2">
    <source>
        <dbReference type="ARBA" id="ARBA00022490"/>
    </source>
</evidence>
<dbReference type="PRINTS" id="PR00051">
    <property type="entry name" value="DNAA"/>
</dbReference>
<evidence type="ECO:0000256" key="7">
    <source>
        <dbReference type="ARBA" id="ARBA00023125"/>
    </source>
</evidence>
<feature type="binding site" evidence="8">
    <location>
        <position position="103"/>
    </location>
    <ligand>
        <name>ATP</name>
        <dbReference type="ChEBI" id="CHEBI:30616"/>
    </ligand>
</feature>
<dbReference type="GO" id="GO:0005886">
    <property type="term" value="C:plasma membrane"/>
    <property type="evidence" value="ECO:0007669"/>
    <property type="project" value="TreeGrafter"/>
</dbReference>
<dbReference type="SUPFAM" id="SSF52540">
    <property type="entry name" value="P-loop containing nucleoside triphosphate hydrolases"/>
    <property type="match status" value="1"/>
</dbReference>
<dbReference type="InterPro" id="IPR003593">
    <property type="entry name" value="AAA+_ATPase"/>
</dbReference>
<keyword evidence="5 8" id="KW-0067">ATP-binding</keyword>
<feature type="region of interest" description="Domain IV, binds dsDNA" evidence="8">
    <location>
        <begin position="276"/>
        <end position="398"/>
    </location>
</feature>
<evidence type="ECO:0000256" key="3">
    <source>
        <dbReference type="ARBA" id="ARBA00022705"/>
    </source>
</evidence>
<dbReference type="GO" id="GO:0005737">
    <property type="term" value="C:cytoplasm"/>
    <property type="evidence" value="ECO:0007669"/>
    <property type="project" value="UniProtKB-SubCell"/>
</dbReference>
<comment type="function">
    <text evidence="8 10">Plays an essential role in the initiation and regulation of chromosomal replication. ATP-DnaA binds to the origin of replication (oriC) to initiate formation of the DNA replication initiation complex once per cell cycle. Binds the DnaA box (a 9 base pair repeat at the origin) and separates the double-stranded (ds)DNA. Forms a right-handed helical filament on oriC DNA; dsDNA binds to the exterior of the filament while single-stranded (ss)DNA is stabiized in the filament's interior. The ATP-DnaA-oriC complex binds and stabilizes one strand of the AT-rich DNA unwinding element (DUE), permitting loading of DNA polymerase. After initiation quickly degrades to an ADP-DnaA complex that is not apt for DNA replication. Binds acidic phospholipids.</text>
</comment>
<comment type="similarity">
    <text evidence="1 8 11">Belongs to the DnaA family.</text>
</comment>
<proteinExistence type="inferred from homology"/>
<reference evidence="14" key="1">
    <citation type="journal article" date="2013" name="PLoS ONE">
        <title>Metagenomic insights into the carbohydrate-active enzymes carried by the microorganisms adhering to solid digesta in the rumen of cows.</title>
        <authorList>
            <person name="Wang L."/>
            <person name="Hatem A."/>
            <person name="Catalyurek U.V."/>
            <person name="Morrison M."/>
            <person name="Yu Z."/>
        </authorList>
    </citation>
    <scope>NUCLEOTIDE SEQUENCE</scope>
</reference>
<dbReference type="GO" id="GO:0008289">
    <property type="term" value="F:lipid binding"/>
    <property type="evidence" value="ECO:0007669"/>
    <property type="project" value="UniProtKB-KW"/>
</dbReference>
<feature type="region of interest" description="Domain I, interacts with DnaA modulators" evidence="8">
    <location>
        <begin position="1"/>
        <end position="57"/>
    </location>
</feature>
<dbReference type="CDD" id="cd00009">
    <property type="entry name" value="AAA"/>
    <property type="match status" value="1"/>
</dbReference>
<evidence type="ECO:0000256" key="6">
    <source>
        <dbReference type="ARBA" id="ARBA00023121"/>
    </source>
</evidence>
<feature type="region of interest" description="Domain III, AAA+ region" evidence="8">
    <location>
        <begin position="59"/>
        <end position="275"/>
    </location>
</feature>
<keyword evidence="3 8" id="KW-0235">DNA replication</keyword>
<sequence>MSVKMEKMISMIRNKYTELIEKKLSEVAGRSMRIMLLTKDEMEARTPSREAKEDDNDPRLNPKYTFESFVVGNANRFAHAAALAVAESPAEAYNPLFIYGGVGLGKTHLMQAIGHFIHQTDPKKKILYMTSENFTNELISAIQMKKTYEFREKIRKVDVLMVDDIQFIAGRESTQQEFFNTFNELHNANKQIILTSDKPPKDIQRLEERLCSRFEWGLVADIQRPDVDTRVAILREKTVQENIKVDDEVLQLIAGKIDSNIRELEGCLTRLVAYSTLVKEPITIDLCERALKEVFDSRRHKQITAELIMQTVSDYYGLTLDDMTGPTRKREITVPRQIAMYLTREMTGMSLPQIGNVFGGRDHTTVLHSCKTVEANMTANTDIRAVVEDIKTLVKNAQ</sequence>
<dbReference type="InterPro" id="IPR018312">
    <property type="entry name" value="Chromosome_initiator_DnaA_CS"/>
</dbReference>
<feature type="domain" description="AAA+ ATPase" evidence="12">
    <location>
        <begin position="92"/>
        <end position="220"/>
    </location>
</feature>
<feature type="domain" description="Chromosomal replication initiator DnaA C-terminal" evidence="13">
    <location>
        <begin position="304"/>
        <end position="373"/>
    </location>
</feature>
<keyword evidence="4 8" id="KW-0547">Nucleotide-binding</keyword>
<dbReference type="FunFam" id="3.40.50.300:FF:000150">
    <property type="entry name" value="Chromosomal replication initiator protein DnaA"/>
    <property type="match status" value="1"/>
</dbReference>
<dbReference type="Pfam" id="PF00308">
    <property type="entry name" value="Bac_DnaA"/>
    <property type="match status" value="1"/>
</dbReference>
<dbReference type="Gene3D" id="1.10.8.60">
    <property type="match status" value="1"/>
</dbReference>
<dbReference type="SUPFAM" id="SSF48295">
    <property type="entry name" value="TrpR-like"/>
    <property type="match status" value="1"/>
</dbReference>
<dbReference type="InterPro" id="IPR020591">
    <property type="entry name" value="Chromosome_initiator_DnaA-like"/>
</dbReference>
<evidence type="ECO:0000256" key="1">
    <source>
        <dbReference type="ARBA" id="ARBA00006583"/>
    </source>
</evidence>
<evidence type="ECO:0000313" key="14">
    <source>
        <dbReference type="EMBL" id="AHF25011.1"/>
    </source>
</evidence>
<evidence type="ECO:0000256" key="8">
    <source>
        <dbReference type="HAMAP-Rule" id="MF_00377"/>
    </source>
</evidence>
<dbReference type="GO" id="GO:0006270">
    <property type="term" value="P:DNA replication initiation"/>
    <property type="evidence" value="ECO:0007669"/>
    <property type="project" value="UniProtKB-UniRule"/>
</dbReference>
<name>W0FJF6_9BACT</name>
<dbReference type="GO" id="GO:0003688">
    <property type="term" value="F:DNA replication origin binding"/>
    <property type="evidence" value="ECO:0007669"/>
    <property type="project" value="UniProtKB-UniRule"/>
</dbReference>
<dbReference type="PROSITE" id="PS01008">
    <property type="entry name" value="DNAA"/>
    <property type="match status" value="1"/>
</dbReference>
<dbReference type="InterPro" id="IPR001957">
    <property type="entry name" value="Chromosome_initiator_DnaA"/>
</dbReference>
<dbReference type="HAMAP" id="MF_00377">
    <property type="entry name" value="DnaA_bact"/>
    <property type="match status" value="1"/>
</dbReference>
<keyword evidence="7 8" id="KW-0238">DNA-binding</keyword>
<gene>
    <name evidence="8" type="primary">dnaA</name>
</gene>